<dbReference type="InterPro" id="IPR001944">
    <property type="entry name" value="Glycoside_Hdrlase_35"/>
</dbReference>
<dbReference type="SUPFAM" id="SSF49785">
    <property type="entry name" value="Galactose-binding domain-like"/>
    <property type="match status" value="2"/>
</dbReference>
<evidence type="ECO:0000259" key="10">
    <source>
        <dbReference type="SMART" id="SM01029"/>
    </source>
</evidence>
<evidence type="ECO:0000256" key="7">
    <source>
        <dbReference type="ARBA" id="ARBA00023295"/>
    </source>
</evidence>
<dbReference type="GO" id="GO:0005975">
    <property type="term" value="P:carbohydrate metabolic process"/>
    <property type="evidence" value="ECO:0007669"/>
    <property type="project" value="InterPro"/>
</dbReference>
<evidence type="ECO:0000313" key="12">
    <source>
        <dbReference type="Proteomes" id="UP000807306"/>
    </source>
</evidence>
<dbReference type="PRINTS" id="PR00742">
    <property type="entry name" value="GLHYDRLASE35"/>
</dbReference>
<sequence length="1007" mass="111012">MVQNFKILLLAAVLTISVQSLSRTEDVIFDNYSLILKGQRLFLHSGEFHTFRLPIPSLWPDILEKVKAAGFNGISVYTHMGLLNPTPGVIDMDGYRSLQPLFDAAKATGVWVILRPGTYINAETTAGGIAHWATSEVSGRFRTNASDWQAAWEDYINAIIKATIPNQINNGGPVIAIQIDNEYNQDPEEQAEYFKQLEEVYRNSDIVVPLTYNNAGRGASFINGTGAVDLYGMDSYPQGADCANPRTWTPINNNDSDHKYHMKVNPSQPWFYPEFQAGVFDSWGPNSPGYDGCRVLTGTDFSRVWNRQVWANNAKLINYYMFYGGTSWGALPYPGVYTSYDYAASISESRELTSKYDEMKRQAMFIRSSREFVKTNWIGDSSTGLNVSSSLNAWVTLLQNPDTGTSFYIVRNKDSTSIGTVDFKLTVQTSDLGVVTVPTVASAITLGGRQSKLVITDYTFGASSKVAYSTAQVFFAGVIDGRDILFLYGDPAHEHEFALHLTGKPNKLQNEKPALFQISEQSTNAPHVTTVNLLEGVEQLVTVYDSDTMLVLYADEATTATFWAPTIAVKADDQFKNYWGIGTNDTILIGGPYLVREAIITGTTLALRGDLKEDARITIIAPKALRSISWNGQIITADLTASSHISPSSGFIGQVSTKTSLGGVHLPKLTGWKYKDSLPELQHTFDDSQWTTANHTSTKIPWKPNFGDGRILYGCDYGFCENTVLWRGHFTANGNEKSVRLSINGGTAFAGSVWLNDVFLGTSFGNSSDGQHMQGQTDEVFNLPINAVNVGQDNVVTIVQDNMGLDETGASTDYSKSPRGIRGNSLDNNNFTRWKVQGKVGGYRAFPDKTRGVMNEGGLSGERKGWHLPSFQTSEWEARDLSQGLPNSAAGVGFFVTTFKLDIPRGLDAMISFTFIEPFGQPYRAFLFINGWMMGKRIGNLGPQAKFPVHEGILDYRGENTVAVALWAMIPNVTIAPDLQLTLDSVYDTGIREVLINNPAWSSEGRE</sequence>
<reference evidence="11" key="1">
    <citation type="submission" date="2020-11" db="EMBL/GenBank/DDBJ databases">
        <authorList>
            <consortium name="DOE Joint Genome Institute"/>
            <person name="Ahrendt S."/>
            <person name="Riley R."/>
            <person name="Andreopoulos W."/>
            <person name="Labutti K."/>
            <person name="Pangilinan J."/>
            <person name="Ruiz-Duenas F.J."/>
            <person name="Barrasa J.M."/>
            <person name="Sanchez-Garcia M."/>
            <person name="Camarero S."/>
            <person name="Miyauchi S."/>
            <person name="Serrano A."/>
            <person name="Linde D."/>
            <person name="Babiker R."/>
            <person name="Drula E."/>
            <person name="Ayuso-Fernandez I."/>
            <person name="Pacheco R."/>
            <person name="Padilla G."/>
            <person name="Ferreira P."/>
            <person name="Barriuso J."/>
            <person name="Kellner H."/>
            <person name="Castanera R."/>
            <person name="Alfaro M."/>
            <person name="Ramirez L."/>
            <person name="Pisabarro A.G."/>
            <person name="Kuo A."/>
            <person name="Tritt A."/>
            <person name="Lipzen A."/>
            <person name="He G."/>
            <person name="Yan M."/>
            <person name="Ng V."/>
            <person name="Cullen D."/>
            <person name="Martin F."/>
            <person name="Rosso M.-N."/>
            <person name="Henrissat B."/>
            <person name="Hibbett D."/>
            <person name="Martinez A.T."/>
            <person name="Grigoriev I.V."/>
        </authorList>
    </citation>
    <scope>NUCLEOTIDE SEQUENCE</scope>
    <source>
        <strain evidence="11">CBS 506.95</strain>
    </source>
</reference>
<dbReference type="Pfam" id="PF01301">
    <property type="entry name" value="Glyco_hydro_35"/>
    <property type="match status" value="1"/>
</dbReference>
<dbReference type="EMBL" id="MU157901">
    <property type="protein sequence ID" value="KAF9524253.1"/>
    <property type="molecule type" value="Genomic_DNA"/>
</dbReference>
<evidence type="ECO:0000313" key="11">
    <source>
        <dbReference type="EMBL" id="KAF9524253.1"/>
    </source>
</evidence>
<dbReference type="OrthoDB" id="1657402at2759"/>
<dbReference type="InterPro" id="IPR025972">
    <property type="entry name" value="BetaGal_dom3"/>
</dbReference>
<dbReference type="InterPro" id="IPR031330">
    <property type="entry name" value="Gly_Hdrlase_35_cat"/>
</dbReference>
<evidence type="ECO:0000256" key="3">
    <source>
        <dbReference type="ARBA" id="ARBA00012756"/>
    </source>
</evidence>
<feature type="domain" description="Beta-galactosidase" evidence="10">
    <location>
        <begin position="371"/>
        <end position="562"/>
    </location>
</feature>
<keyword evidence="7" id="KW-0326">Glycosidase</keyword>
<dbReference type="Gene3D" id="2.102.20.10">
    <property type="entry name" value="Beta-galactosidase, domain 2"/>
    <property type="match status" value="1"/>
</dbReference>
<keyword evidence="4 9" id="KW-0732">Signal</keyword>
<dbReference type="Gene3D" id="2.60.390.10">
    <property type="entry name" value="Beta-galactosidase, domain 3"/>
    <property type="match status" value="1"/>
</dbReference>
<dbReference type="InterPro" id="IPR025300">
    <property type="entry name" value="BetaGal_jelly_roll_dom"/>
</dbReference>
<dbReference type="SUPFAM" id="SSF51445">
    <property type="entry name" value="(Trans)glycosidases"/>
    <property type="match status" value="1"/>
</dbReference>
<organism evidence="11 12">
    <name type="scientific">Crepidotus variabilis</name>
    <dbReference type="NCBI Taxonomy" id="179855"/>
    <lineage>
        <taxon>Eukaryota</taxon>
        <taxon>Fungi</taxon>
        <taxon>Dikarya</taxon>
        <taxon>Basidiomycota</taxon>
        <taxon>Agaricomycotina</taxon>
        <taxon>Agaricomycetes</taxon>
        <taxon>Agaricomycetidae</taxon>
        <taxon>Agaricales</taxon>
        <taxon>Agaricineae</taxon>
        <taxon>Crepidotaceae</taxon>
        <taxon>Crepidotus</taxon>
    </lineage>
</organism>
<evidence type="ECO:0000256" key="8">
    <source>
        <dbReference type="RuleBase" id="RU003679"/>
    </source>
</evidence>
<dbReference type="SUPFAM" id="SSF51011">
    <property type="entry name" value="Glycosyl hydrolase domain"/>
    <property type="match status" value="1"/>
</dbReference>
<dbReference type="InterPro" id="IPR008979">
    <property type="entry name" value="Galactose-bd-like_sf"/>
</dbReference>
<dbReference type="Gene3D" id="3.20.20.80">
    <property type="entry name" value="Glycosidases"/>
    <property type="match status" value="1"/>
</dbReference>
<gene>
    <name evidence="11" type="ORF">CPB83DRAFT_877681</name>
</gene>
<keyword evidence="6" id="KW-0325">Glycoprotein</keyword>
<dbReference type="Gene3D" id="2.60.120.260">
    <property type="entry name" value="Galactose-binding domain-like"/>
    <property type="match status" value="2"/>
</dbReference>
<evidence type="ECO:0000256" key="5">
    <source>
        <dbReference type="ARBA" id="ARBA00022801"/>
    </source>
</evidence>
<comment type="caution">
    <text evidence="11">The sequence shown here is derived from an EMBL/GenBank/DDBJ whole genome shotgun (WGS) entry which is preliminary data.</text>
</comment>
<feature type="signal peptide" evidence="9">
    <location>
        <begin position="1"/>
        <end position="20"/>
    </location>
</feature>
<dbReference type="SMART" id="SM01029">
    <property type="entry name" value="BetaGal_dom2"/>
    <property type="match status" value="1"/>
</dbReference>
<dbReference type="EC" id="3.2.1.23" evidence="3"/>
<dbReference type="InterPro" id="IPR017853">
    <property type="entry name" value="GH"/>
</dbReference>
<dbReference type="SUPFAM" id="SSF117100">
    <property type="entry name" value="Beta-galactosidase LacA, domain 3"/>
    <property type="match status" value="1"/>
</dbReference>
<dbReference type="InterPro" id="IPR018954">
    <property type="entry name" value="Betagal_dom2"/>
</dbReference>
<dbReference type="Pfam" id="PF13363">
    <property type="entry name" value="BetaGal_dom3"/>
    <property type="match status" value="1"/>
</dbReference>
<dbReference type="Pfam" id="PF13364">
    <property type="entry name" value="BetaGal_ABD2"/>
    <property type="match status" value="2"/>
</dbReference>
<dbReference type="AlphaFoldDB" id="A0A9P6JKT3"/>
<dbReference type="GO" id="GO:0004565">
    <property type="term" value="F:beta-galactosidase activity"/>
    <property type="evidence" value="ECO:0007669"/>
    <property type="project" value="UniProtKB-EC"/>
</dbReference>
<dbReference type="PANTHER" id="PTHR23421">
    <property type="entry name" value="BETA-GALACTOSIDASE RELATED"/>
    <property type="match status" value="1"/>
</dbReference>
<evidence type="ECO:0000256" key="6">
    <source>
        <dbReference type="ARBA" id="ARBA00023180"/>
    </source>
</evidence>
<accession>A0A9P6JKT3</accession>
<evidence type="ECO:0000256" key="4">
    <source>
        <dbReference type="ARBA" id="ARBA00022729"/>
    </source>
</evidence>
<evidence type="ECO:0000256" key="1">
    <source>
        <dbReference type="ARBA" id="ARBA00001412"/>
    </source>
</evidence>
<dbReference type="InterPro" id="IPR036833">
    <property type="entry name" value="BetaGal_dom3_sf"/>
</dbReference>
<feature type="chain" id="PRO_5040512480" description="beta-galactosidase" evidence="9">
    <location>
        <begin position="21"/>
        <end position="1007"/>
    </location>
</feature>
<dbReference type="InterPro" id="IPR037110">
    <property type="entry name" value="Betagal_dom2_sf"/>
</dbReference>
<evidence type="ECO:0000256" key="2">
    <source>
        <dbReference type="ARBA" id="ARBA00009809"/>
    </source>
</evidence>
<keyword evidence="5 11" id="KW-0378">Hydrolase</keyword>
<proteinExistence type="inferred from homology"/>
<dbReference type="Proteomes" id="UP000807306">
    <property type="component" value="Unassembled WGS sequence"/>
</dbReference>
<dbReference type="Pfam" id="PF10435">
    <property type="entry name" value="BetaGal_dom2"/>
    <property type="match status" value="1"/>
</dbReference>
<protein>
    <recommendedName>
        <fullName evidence="3">beta-galactosidase</fullName>
        <ecNumber evidence="3">3.2.1.23</ecNumber>
    </recommendedName>
</protein>
<evidence type="ECO:0000256" key="9">
    <source>
        <dbReference type="SAM" id="SignalP"/>
    </source>
</evidence>
<keyword evidence="12" id="KW-1185">Reference proteome</keyword>
<comment type="catalytic activity">
    <reaction evidence="1">
        <text>Hydrolysis of terminal non-reducing beta-D-galactose residues in beta-D-galactosides.</text>
        <dbReference type="EC" id="3.2.1.23"/>
    </reaction>
</comment>
<name>A0A9P6JKT3_9AGAR</name>
<comment type="similarity">
    <text evidence="2 8">Belongs to the glycosyl hydrolase 35 family.</text>
</comment>